<dbReference type="GO" id="GO:0005615">
    <property type="term" value="C:extracellular space"/>
    <property type="evidence" value="ECO:0007669"/>
    <property type="project" value="TreeGrafter"/>
</dbReference>
<dbReference type="GO" id="GO:0031012">
    <property type="term" value="C:extracellular matrix"/>
    <property type="evidence" value="ECO:0007669"/>
    <property type="project" value="TreeGrafter"/>
</dbReference>
<dbReference type="GO" id="GO:0030198">
    <property type="term" value="P:extracellular matrix organization"/>
    <property type="evidence" value="ECO:0007669"/>
    <property type="project" value="TreeGrafter"/>
</dbReference>
<evidence type="ECO:0000313" key="3">
    <source>
        <dbReference type="Proteomes" id="UP000218209"/>
    </source>
</evidence>
<dbReference type="GO" id="GO:0007155">
    <property type="term" value="P:cell adhesion"/>
    <property type="evidence" value="ECO:0007669"/>
    <property type="project" value="TreeGrafter"/>
</dbReference>
<accession>A0A1X6NIE1</accession>
<evidence type="ECO:0000313" key="2">
    <source>
        <dbReference type="EMBL" id="OSX68391.1"/>
    </source>
</evidence>
<dbReference type="PANTHER" id="PTHR10900">
    <property type="entry name" value="PERIOSTIN-RELATED"/>
    <property type="match status" value="1"/>
</dbReference>
<dbReference type="Pfam" id="PF02469">
    <property type="entry name" value="Fasciclin"/>
    <property type="match status" value="1"/>
</dbReference>
<dbReference type="GO" id="GO:0050839">
    <property type="term" value="F:cell adhesion molecule binding"/>
    <property type="evidence" value="ECO:0007669"/>
    <property type="project" value="TreeGrafter"/>
</dbReference>
<proteinExistence type="predicted"/>
<dbReference type="PROSITE" id="PS50213">
    <property type="entry name" value="FAS1"/>
    <property type="match status" value="1"/>
</dbReference>
<sequence>TSVAPPPATPVGVTTPRAALVPFPYRSSGYGSAGVPYPLYTATSTSNIVDTLADVPVFSTLRSLLAETGLDYELGKAGPFTLFAPTDEAFAGLLEPHSFTTLAGLLRPENRSTELRKVLAYHILQGSFAASAVCASGTVTGPTLAGVDLTVMGYGKKVTAGSARVIKADVAASNGVIHVVNSVLLPSTFVRQPTNPPSPKFFQSTVQDVYANTLTPRQRIGIDPLPEGYDAGALARLQ</sequence>
<keyword evidence="3" id="KW-1185">Reference proteome</keyword>
<dbReference type="Gene3D" id="2.30.180.10">
    <property type="entry name" value="FAS1 domain"/>
    <property type="match status" value="1"/>
</dbReference>
<dbReference type="FunFam" id="2.30.180.10:FF:000014">
    <property type="entry name" value="Stabilin 1"/>
    <property type="match status" value="1"/>
</dbReference>
<feature type="domain" description="FAS1" evidence="1">
    <location>
        <begin position="45"/>
        <end position="184"/>
    </location>
</feature>
<dbReference type="InterPro" id="IPR000782">
    <property type="entry name" value="FAS1_domain"/>
</dbReference>
<dbReference type="EMBL" id="KV920622">
    <property type="protein sequence ID" value="OSX68391.1"/>
    <property type="molecule type" value="Genomic_DNA"/>
</dbReference>
<dbReference type="SUPFAM" id="SSF82153">
    <property type="entry name" value="FAS1 domain"/>
    <property type="match status" value="1"/>
</dbReference>
<gene>
    <name evidence="2" type="ORF">BU14_2886s0001</name>
</gene>
<organism evidence="2 3">
    <name type="scientific">Porphyra umbilicalis</name>
    <name type="common">Purple laver</name>
    <name type="synonym">Red alga</name>
    <dbReference type="NCBI Taxonomy" id="2786"/>
    <lineage>
        <taxon>Eukaryota</taxon>
        <taxon>Rhodophyta</taxon>
        <taxon>Bangiophyceae</taxon>
        <taxon>Bangiales</taxon>
        <taxon>Bangiaceae</taxon>
        <taxon>Porphyra</taxon>
    </lineage>
</organism>
<reference evidence="2 3" key="1">
    <citation type="submission" date="2017-03" db="EMBL/GenBank/DDBJ databases">
        <title>WGS assembly of Porphyra umbilicalis.</title>
        <authorList>
            <person name="Brawley S.H."/>
            <person name="Blouin N.A."/>
            <person name="Ficko-Blean E."/>
            <person name="Wheeler G.L."/>
            <person name="Lohr M."/>
            <person name="Goodson H.V."/>
            <person name="Jenkins J.W."/>
            <person name="Blaby-Haas C.E."/>
            <person name="Helliwell K.E."/>
            <person name="Chan C."/>
            <person name="Marriage T."/>
            <person name="Bhattacharya D."/>
            <person name="Klein A.S."/>
            <person name="Badis Y."/>
            <person name="Brodie J."/>
            <person name="Cao Y."/>
            <person name="Collen J."/>
            <person name="Dittami S.M."/>
            <person name="Gachon C.M."/>
            <person name="Green B.R."/>
            <person name="Karpowicz S."/>
            <person name="Kim J.W."/>
            <person name="Kudahl U."/>
            <person name="Lin S."/>
            <person name="Michel G."/>
            <person name="Mittag M."/>
            <person name="Olson B.J."/>
            <person name="Pangilinan J."/>
            <person name="Peng Y."/>
            <person name="Qiu H."/>
            <person name="Shu S."/>
            <person name="Singer J.T."/>
            <person name="Smith A.G."/>
            <person name="Sprecher B.N."/>
            <person name="Wagner V."/>
            <person name="Wang W."/>
            <person name="Wang Z.-Y."/>
            <person name="Yan J."/>
            <person name="Yarish C."/>
            <person name="Zoeuner-Riek S."/>
            <person name="Zhuang Y."/>
            <person name="Zou Y."/>
            <person name="Lindquist E.A."/>
            <person name="Grimwood J."/>
            <person name="Barry K."/>
            <person name="Rokhsar D.S."/>
            <person name="Schmutz J."/>
            <person name="Stiller J.W."/>
            <person name="Grossman A.R."/>
            <person name="Prochnik S.E."/>
        </authorList>
    </citation>
    <scope>NUCLEOTIDE SEQUENCE [LARGE SCALE GENOMIC DNA]</scope>
    <source>
        <strain evidence="2">4086291</strain>
    </source>
</reference>
<dbReference type="InterPro" id="IPR036378">
    <property type="entry name" value="FAS1_dom_sf"/>
</dbReference>
<protein>
    <recommendedName>
        <fullName evidence="1">FAS1 domain-containing protein</fullName>
    </recommendedName>
</protein>
<dbReference type="Proteomes" id="UP000218209">
    <property type="component" value="Unassembled WGS sequence"/>
</dbReference>
<dbReference type="PANTHER" id="PTHR10900:SF77">
    <property type="entry name" value="FI19380P1"/>
    <property type="match status" value="1"/>
</dbReference>
<dbReference type="AlphaFoldDB" id="A0A1X6NIE1"/>
<name>A0A1X6NIE1_PORUM</name>
<dbReference type="SMART" id="SM00554">
    <property type="entry name" value="FAS1"/>
    <property type="match status" value="1"/>
</dbReference>
<dbReference type="OrthoDB" id="286301at2759"/>
<dbReference type="InterPro" id="IPR050904">
    <property type="entry name" value="Adhesion/Biosynth-related"/>
</dbReference>
<feature type="non-terminal residue" evidence="2">
    <location>
        <position position="1"/>
    </location>
</feature>
<evidence type="ECO:0000259" key="1">
    <source>
        <dbReference type="PROSITE" id="PS50213"/>
    </source>
</evidence>